<protein>
    <submittedName>
        <fullName evidence="1">Uncharacterized protein</fullName>
    </submittedName>
</protein>
<dbReference type="EnsemblPlants" id="AVESA.00010b.r2.4DG0763540.1">
    <property type="protein sequence ID" value="AVESA.00010b.r2.4DG0763540.1.CDS"/>
    <property type="gene ID" value="AVESA.00010b.r2.4DG0763540"/>
</dbReference>
<evidence type="ECO:0000313" key="1">
    <source>
        <dbReference type="EnsemblPlants" id="AVESA.00010b.r2.4DG0763540.1.CDS"/>
    </source>
</evidence>
<dbReference type="Proteomes" id="UP001732700">
    <property type="component" value="Chromosome 4D"/>
</dbReference>
<organism evidence="1 2">
    <name type="scientific">Avena sativa</name>
    <name type="common">Oat</name>
    <dbReference type="NCBI Taxonomy" id="4498"/>
    <lineage>
        <taxon>Eukaryota</taxon>
        <taxon>Viridiplantae</taxon>
        <taxon>Streptophyta</taxon>
        <taxon>Embryophyta</taxon>
        <taxon>Tracheophyta</taxon>
        <taxon>Spermatophyta</taxon>
        <taxon>Magnoliopsida</taxon>
        <taxon>Liliopsida</taxon>
        <taxon>Poales</taxon>
        <taxon>Poaceae</taxon>
        <taxon>BOP clade</taxon>
        <taxon>Pooideae</taxon>
        <taxon>Poodae</taxon>
        <taxon>Poeae</taxon>
        <taxon>Poeae Chloroplast Group 1 (Aveneae type)</taxon>
        <taxon>Aveninae</taxon>
        <taxon>Avena</taxon>
    </lineage>
</organism>
<proteinExistence type="predicted"/>
<reference evidence="1" key="1">
    <citation type="submission" date="2021-05" db="EMBL/GenBank/DDBJ databases">
        <authorList>
            <person name="Scholz U."/>
            <person name="Mascher M."/>
            <person name="Fiebig A."/>
        </authorList>
    </citation>
    <scope>NUCLEOTIDE SEQUENCE [LARGE SCALE GENOMIC DNA]</scope>
</reference>
<evidence type="ECO:0000313" key="2">
    <source>
        <dbReference type="Proteomes" id="UP001732700"/>
    </source>
</evidence>
<accession>A0ACD5XAF9</accession>
<keyword evidence="2" id="KW-1185">Reference proteome</keyword>
<reference evidence="1" key="2">
    <citation type="submission" date="2025-09" db="UniProtKB">
        <authorList>
            <consortium name="EnsemblPlants"/>
        </authorList>
    </citation>
    <scope>IDENTIFICATION</scope>
</reference>
<name>A0ACD5XAF9_AVESA</name>
<sequence length="457" mass="51909">MHMTNITDDYVAFKVKTNASGIKKYQVQPNNGIVPPRSTIHVILTMQKQKEAPPDMQCKDIFLVQSVVVREGTSVEDITTEMFKKDAGNVVDAVKLKVVYVLPPQPPLHLQDGSKQSLLPHPSWLDRGNMNYQDTGSTQHHMTLQHLKDITNNFCKERILGKGGFGVVYKGVLGNGKMIAVKKLVQAISSSQEQFENEVNLLMELKHPNIVQLVGYCYETQHLHNIYEGKSIFAWNTECLLCLECLPKGSLENYISDASSGLDWPTRYKIIEEISRGLQYLHDQDGCPIIHLDLKPANILLDENMTAKITDFGLSRLYDQSKTIHTANTSGTLGYMPPEYLRGIITPMSDIFSLGVIIMELITGHRDYPYDIRESSMFFIELELQKWKSVLQKEPGYSLEEDCQRIKRCIQIGLICVNPERTKRPTMKKIIDMLQGLESMSWYISNELSNHDSKAEP</sequence>